<dbReference type="Proteomes" id="UP000683925">
    <property type="component" value="Unassembled WGS sequence"/>
</dbReference>
<comment type="caution">
    <text evidence="1">The sequence shown here is derived from an EMBL/GenBank/DDBJ whole genome shotgun (WGS) entry which is preliminary data.</text>
</comment>
<sequence length="67" mass="7966">MDYELIKLKYPNIVKNNNIVLKRNTQIEMENSQISSVYYNIQKLILVSYILVASEEGRQLKLQKQTY</sequence>
<dbReference type="EMBL" id="CAJJDP010000058">
    <property type="protein sequence ID" value="CAD8172039.1"/>
    <property type="molecule type" value="Genomic_DNA"/>
</dbReference>
<evidence type="ECO:0000313" key="1">
    <source>
        <dbReference type="EMBL" id="CAD8172039.1"/>
    </source>
</evidence>
<dbReference type="AlphaFoldDB" id="A0A8S1V834"/>
<evidence type="ECO:0000313" key="2">
    <source>
        <dbReference type="Proteomes" id="UP000683925"/>
    </source>
</evidence>
<keyword evidence="2" id="KW-1185">Reference proteome</keyword>
<protein>
    <submittedName>
        <fullName evidence="1">Uncharacterized protein</fullName>
    </submittedName>
</protein>
<reference evidence="1" key="1">
    <citation type="submission" date="2021-01" db="EMBL/GenBank/DDBJ databases">
        <authorList>
            <consortium name="Genoscope - CEA"/>
            <person name="William W."/>
        </authorList>
    </citation>
    <scope>NUCLEOTIDE SEQUENCE</scope>
</reference>
<accession>A0A8S1V834</accession>
<organism evidence="1 2">
    <name type="scientific">Paramecium octaurelia</name>
    <dbReference type="NCBI Taxonomy" id="43137"/>
    <lineage>
        <taxon>Eukaryota</taxon>
        <taxon>Sar</taxon>
        <taxon>Alveolata</taxon>
        <taxon>Ciliophora</taxon>
        <taxon>Intramacronucleata</taxon>
        <taxon>Oligohymenophorea</taxon>
        <taxon>Peniculida</taxon>
        <taxon>Parameciidae</taxon>
        <taxon>Paramecium</taxon>
    </lineage>
</organism>
<gene>
    <name evidence="1" type="ORF">POCTA_138.1.T0590170</name>
</gene>
<name>A0A8S1V834_PAROT</name>
<proteinExistence type="predicted"/>